<keyword evidence="3" id="KW-0418">Kinase</keyword>
<dbReference type="Pfam" id="PF13657">
    <property type="entry name" value="Couple_hipA"/>
    <property type="match status" value="1"/>
</dbReference>
<protein>
    <submittedName>
        <fullName evidence="6">Toxin HipA</fullName>
    </submittedName>
</protein>
<evidence type="ECO:0000259" key="5">
    <source>
        <dbReference type="Pfam" id="PF13657"/>
    </source>
</evidence>
<dbReference type="RefSeq" id="WP_159810747.1">
    <property type="nucleotide sequence ID" value="NZ_BLJE01000007.1"/>
</dbReference>
<dbReference type="AlphaFoldDB" id="A0A6N6JLU7"/>
<evidence type="ECO:0000313" key="6">
    <source>
        <dbReference type="EMBL" id="GFE67094.1"/>
    </source>
</evidence>
<feature type="domain" description="HipA N-terminal subdomain 1" evidence="5">
    <location>
        <begin position="5"/>
        <end position="116"/>
    </location>
</feature>
<organism evidence="6 7">
    <name type="scientific">Litoreibacter roseus</name>
    <dbReference type="NCBI Taxonomy" id="2601869"/>
    <lineage>
        <taxon>Bacteria</taxon>
        <taxon>Pseudomonadati</taxon>
        <taxon>Pseudomonadota</taxon>
        <taxon>Alphaproteobacteria</taxon>
        <taxon>Rhodobacterales</taxon>
        <taxon>Roseobacteraceae</taxon>
        <taxon>Litoreibacter</taxon>
    </lineage>
</organism>
<dbReference type="GO" id="GO:0005829">
    <property type="term" value="C:cytosol"/>
    <property type="evidence" value="ECO:0007669"/>
    <property type="project" value="TreeGrafter"/>
</dbReference>
<dbReference type="InterPro" id="IPR012893">
    <property type="entry name" value="HipA-like_C"/>
</dbReference>
<dbReference type="Gene3D" id="1.10.1070.20">
    <property type="match status" value="1"/>
</dbReference>
<keyword evidence="2" id="KW-0808">Transferase</keyword>
<gene>
    <name evidence="6" type="ORF">KIN_41680</name>
</gene>
<evidence type="ECO:0000256" key="3">
    <source>
        <dbReference type="ARBA" id="ARBA00022777"/>
    </source>
</evidence>
<feature type="domain" description="HipA-like C-terminal" evidence="4">
    <location>
        <begin position="170"/>
        <end position="402"/>
    </location>
</feature>
<keyword evidence="7" id="KW-1185">Reference proteome</keyword>
<evidence type="ECO:0000256" key="1">
    <source>
        <dbReference type="ARBA" id="ARBA00010164"/>
    </source>
</evidence>
<dbReference type="InterPro" id="IPR017508">
    <property type="entry name" value="HipA_N1"/>
</dbReference>
<accession>A0A6N6JLU7</accession>
<dbReference type="OrthoDB" id="9805913at2"/>
<dbReference type="Pfam" id="PF07804">
    <property type="entry name" value="HipA_C"/>
    <property type="match status" value="1"/>
</dbReference>
<comment type="caution">
    <text evidence="6">The sequence shown here is derived from an EMBL/GenBank/DDBJ whole genome shotgun (WGS) entry which is preliminary data.</text>
</comment>
<dbReference type="Proteomes" id="UP000436822">
    <property type="component" value="Unassembled WGS sequence"/>
</dbReference>
<evidence type="ECO:0000259" key="4">
    <source>
        <dbReference type="Pfam" id="PF07804"/>
    </source>
</evidence>
<sequence>MSTAIVKLWGTTIGYVAMDASERFARFEYDPDFPDLAVEPAPIHMKVRSGRIYQFPDLHPRSFHGMPGMIADSLPDKYGQRLIDVWLAKTGRKPEDFNAVDRLCYTGRRGMGALEFEPSKRPDMPEDKQLEIEQLTQLASMAFASKETLDTKFEEAGGEEALLDILSVGTSAGGARAKAVIAFNPQTKHVRSGQVDLPEGFEHWLIKFDGVEFSGDWGIADPMGYGLLEYSYHEMAKACGIDMMESRVFSENGRNHFMTRRFDRDEVGGKKFVQTFAALAHYDYYESGAYSYEQLFMLMKQLDMPKSALEEQFRRVVFNIVGCNQDDHVKNFGFMMDRDGEWSLAPAYDLCHAEGSAFTRFHQLSINGKTSGHTRADLKHLAEYAGLPRGRERKTLEHTQEAFSGWQALANELEIPNPLQEHVRRTIRLKID</sequence>
<dbReference type="PANTHER" id="PTHR37419:SF8">
    <property type="entry name" value="TOXIN YJJJ"/>
    <property type="match status" value="1"/>
</dbReference>
<dbReference type="GO" id="GO:0004674">
    <property type="term" value="F:protein serine/threonine kinase activity"/>
    <property type="evidence" value="ECO:0007669"/>
    <property type="project" value="TreeGrafter"/>
</dbReference>
<proteinExistence type="inferred from homology"/>
<dbReference type="PANTHER" id="PTHR37419">
    <property type="entry name" value="SERINE/THREONINE-PROTEIN KINASE TOXIN HIPA"/>
    <property type="match status" value="1"/>
</dbReference>
<name>A0A6N6JLU7_9RHOB</name>
<reference evidence="6 7" key="1">
    <citation type="submission" date="2019-12" db="EMBL/GenBank/DDBJ databases">
        <title>Litoreibacter badius sp. nov., a novel bacteriochlorophyll a-containing bacterium in the genus Litoreibacter.</title>
        <authorList>
            <person name="Kanamuro M."/>
            <person name="Takabe Y."/>
            <person name="Mori K."/>
            <person name="Takaichi S."/>
            <person name="Hanada S."/>
        </authorList>
    </citation>
    <scope>NUCLEOTIDE SEQUENCE [LARGE SCALE GENOMIC DNA]</scope>
    <source>
        <strain evidence="6 7">K6</strain>
    </source>
</reference>
<dbReference type="EMBL" id="BLJE01000007">
    <property type="protein sequence ID" value="GFE67094.1"/>
    <property type="molecule type" value="Genomic_DNA"/>
</dbReference>
<evidence type="ECO:0000313" key="7">
    <source>
        <dbReference type="Proteomes" id="UP000436822"/>
    </source>
</evidence>
<evidence type="ECO:0000256" key="2">
    <source>
        <dbReference type="ARBA" id="ARBA00022679"/>
    </source>
</evidence>
<comment type="similarity">
    <text evidence="1">Belongs to the HipA Ser/Thr kinase family.</text>
</comment>
<dbReference type="InterPro" id="IPR052028">
    <property type="entry name" value="HipA_Ser/Thr_kinase"/>
</dbReference>